<name>A0A4R3SYB8_9FIRM</name>
<evidence type="ECO:0000313" key="3">
    <source>
        <dbReference type="Proteomes" id="UP000295773"/>
    </source>
</evidence>
<proteinExistence type="predicted"/>
<dbReference type="EMBL" id="SMBP01000025">
    <property type="protein sequence ID" value="TCU53853.1"/>
    <property type="molecule type" value="Genomic_DNA"/>
</dbReference>
<keyword evidence="1" id="KW-0472">Membrane</keyword>
<gene>
    <name evidence="2" type="ORF">EDD61_12518</name>
</gene>
<keyword evidence="1" id="KW-1133">Transmembrane helix</keyword>
<reference evidence="2 3" key="1">
    <citation type="submission" date="2019-03" db="EMBL/GenBank/DDBJ databases">
        <title>Genomic Encyclopedia of Type Strains, Phase IV (KMG-IV): sequencing the most valuable type-strain genomes for metagenomic binning, comparative biology and taxonomic classification.</title>
        <authorList>
            <person name="Goeker M."/>
        </authorList>
    </citation>
    <scope>NUCLEOTIDE SEQUENCE [LARGE SCALE GENOMIC DNA]</scope>
    <source>
        <strain evidence="2 3">DSM 29481</strain>
    </source>
</reference>
<organism evidence="2 3">
    <name type="scientific">Longicatena caecimuris</name>
    <dbReference type="NCBI Taxonomy" id="1796635"/>
    <lineage>
        <taxon>Bacteria</taxon>
        <taxon>Bacillati</taxon>
        <taxon>Bacillota</taxon>
        <taxon>Erysipelotrichia</taxon>
        <taxon>Erysipelotrichales</taxon>
        <taxon>Erysipelotrichaceae</taxon>
        <taxon>Longicatena</taxon>
    </lineage>
</organism>
<protein>
    <submittedName>
        <fullName evidence="2">Uncharacterized protein</fullName>
    </submittedName>
</protein>
<sequence length="48" mass="5511">MIEKNMHPEKPMPEEERDLLGEIFSFRNVLLCAIVLGVLLVVINIFAK</sequence>
<dbReference type="AlphaFoldDB" id="A0A4R3SYB8"/>
<accession>A0A4R3SYB8</accession>
<keyword evidence="3" id="KW-1185">Reference proteome</keyword>
<comment type="caution">
    <text evidence="2">The sequence shown here is derived from an EMBL/GenBank/DDBJ whole genome shotgun (WGS) entry which is preliminary data.</text>
</comment>
<evidence type="ECO:0000256" key="1">
    <source>
        <dbReference type="SAM" id="Phobius"/>
    </source>
</evidence>
<keyword evidence="1" id="KW-0812">Transmembrane</keyword>
<dbReference type="RefSeq" id="WP_008691073.1">
    <property type="nucleotide sequence ID" value="NZ_AP024510.1"/>
</dbReference>
<dbReference type="GeneID" id="73794354"/>
<evidence type="ECO:0000313" key="2">
    <source>
        <dbReference type="EMBL" id="TCU53853.1"/>
    </source>
</evidence>
<feature type="transmembrane region" description="Helical" evidence="1">
    <location>
        <begin position="26"/>
        <end position="47"/>
    </location>
</feature>
<dbReference type="Proteomes" id="UP000295773">
    <property type="component" value="Unassembled WGS sequence"/>
</dbReference>